<dbReference type="EMBL" id="FQWX01000013">
    <property type="protein sequence ID" value="SHG98850.1"/>
    <property type="molecule type" value="Genomic_DNA"/>
</dbReference>
<keyword evidence="1" id="KW-0812">Transmembrane</keyword>
<proteinExistence type="predicted"/>
<reference evidence="3" key="1">
    <citation type="submission" date="2016-11" db="EMBL/GenBank/DDBJ databases">
        <authorList>
            <person name="Varghese N."/>
            <person name="Submissions S."/>
        </authorList>
    </citation>
    <scope>NUCLEOTIDE SEQUENCE [LARGE SCALE GENOMIC DNA]</scope>
    <source>
        <strain evidence="3">DSM 2635</strain>
    </source>
</reference>
<feature type="transmembrane region" description="Helical" evidence="1">
    <location>
        <begin position="21"/>
        <end position="42"/>
    </location>
</feature>
<evidence type="ECO:0000313" key="3">
    <source>
        <dbReference type="Proteomes" id="UP000243255"/>
    </source>
</evidence>
<organism evidence="2 3">
    <name type="scientific">Asaccharospora irregularis DSM 2635</name>
    <dbReference type="NCBI Taxonomy" id="1121321"/>
    <lineage>
        <taxon>Bacteria</taxon>
        <taxon>Bacillati</taxon>
        <taxon>Bacillota</taxon>
        <taxon>Clostridia</taxon>
        <taxon>Peptostreptococcales</taxon>
        <taxon>Peptostreptococcaceae</taxon>
        <taxon>Asaccharospora</taxon>
    </lineage>
</organism>
<dbReference type="AlphaFoldDB" id="A0A1M5PAQ3"/>
<keyword evidence="1" id="KW-0472">Membrane</keyword>
<keyword evidence="3" id="KW-1185">Reference proteome</keyword>
<dbReference type="RefSeq" id="WP_073125949.1">
    <property type="nucleotide sequence ID" value="NZ_BAABCH010000098.1"/>
</dbReference>
<evidence type="ECO:0008006" key="4">
    <source>
        <dbReference type="Google" id="ProtNLM"/>
    </source>
</evidence>
<accession>A0A1M5PAQ3</accession>
<evidence type="ECO:0000313" key="2">
    <source>
        <dbReference type="EMBL" id="SHG98850.1"/>
    </source>
</evidence>
<gene>
    <name evidence="2" type="ORF">SAMN04488530_11364</name>
</gene>
<dbReference type="STRING" id="1121321.SAMN04488530_11364"/>
<feature type="transmembrane region" description="Helical" evidence="1">
    <location>
        <begin position="48"/>
        <end position="66"/>
    </location>
</feature>
<name>A0A1M5PAQ3_9FIRM</name>
<keyword evidence="1" id="KW-1133">Transmembrane helix</keyword>
<evidence type="ECO:0000256" key="1">
    <source>
        <dbReference type="SAM" id="Phobius"/>
    </source>
</evidence>
<dbReference type="Proteomes" id="UP000243255">
    <property type="component" value="Unassembled WGS sequence"/>
</dbReference>
<protein>
    <recommendedName>
        <fullName evidence="4">Transmembrane protein</fullName>
    </recommendedName>
</protein>
<sequence length="67" mass="7628">MAKLEDTLSRFLGGDDGLFGNKMLVVIVIVFLLLCTDILEVFLEDENAWVWVILVILLLFNFDDCCC</sequence>